<dbReference type="InterPro" id="IPR036638">
    <property type="entry name" value="HLH_DNA-bd_sf"/>
</dbReference>
<dbReference type="OrthoDB" id="5778525at2759"/>
<evidence type="ECO:0000259" key="7">
    <source>
        <dbReference type="PROSITE" id="PS50888"/>
    </source>
</evidence>
<dbReference type="Proteomes" id="UP000242414">
    <property type="component" value="Unassembled WGS sequence"/>
</dbReference>
<dbReference type="AlphaFoldDB" id="A0A1X0QNY8"/>
<feature type="domain" description="BHLH" evidence="7">
    <location>
        <begin position="86"/>
        <end position="137"/>
    </location>
</feature>
<dbReference type="PROSITE" id="PS50888">
    <property type="entry name" value="BHLH"/>
    <property type="match status" value="1"/>
</dbReference>
<dbReference type="Pfam" id="PF00010">
    <property type="entry name" value="HLH"/>
    <property type="match status" value="1"/>
</dbReference>
<dbReference type="GO" id="GO:0046983">
    <property type="term" value="F:protein dimerization activity"/>
    <property type="evidence" value="ECO:0007669"/>
    <property type="project" value="InterPro"/>
</dbReference>
<proteinExistence type="predicted"/>
<comment type="subcellular location">
    <subcellularLocation>
        <location evidence="1">Nucleus</location>
    </subcellularLocation>
</comment>
<keyword evidence="5" id="KW-0539">Nucleus</keyword>
<organism evidence="8">
    <name type="scientific">Rhizopus microsporus var. microsporus</name>
    <dbReference type="NCBI Taxonomy" id="86635"/>
    <lineage>
        <taxon>Eukaryota</taxon>
        <taxon>Fungi</taxon>
        <taxon>Fungi incertae sedis</taxon>
        <taxon>Mucoromycota</taxon>
        <taxon>Mucoromycotina</taxon>
        <taxon>Mucoromycetes</taxon>
        <taxon>Mucorales</taxon>
        <taxon>Mucorineae</taxon>
        <taxon>Rhizopodaceae</taxon>
        <taxon>Rhizopus</taxon>
    </lineage>
</organism>
<evidence type="ECO:0000256" key="4">
    <source>
        <dbReference type="ARBA" id="ARBA00023163"/>
    </source>
</evidence>
<sequence>MSIIQQEQPKFINALLIPEDTEEDNKYIQPTSSSSLSIVQPNNSSSNNNKKRSLDNTEIKLEESSPTPKKERKPRKAPHELLTDAEKKANHIASEKKRRQNIKLGFDQLIDIVPSLTQGNRSEAFILQKSVDHIRHLISVKNDLKSQIKDLQSLLGESTFDDDSSEDDLTYSSF</sequence>
<protein>
    <recommendedName>
        <fullName evidence="7">BHLH domain-containing protein</fullName>
    </recommendedName>
</protein>
<evidence type="ECO:0000256" key="1">
    <source>
        <dbReference type="ARBA" id="ARBA00004123"/>
    </source>
</evidence>
<feature type="compositionally biased region" description="Basic and acidic residues" evidence="6">
    <location>
        <begin position="77"/>
        <end position="95"/>
    </location>
</feature>
<gene>
    <name evidence="8" type="ORF">BCV72DRAFT_72675</name>
</gene>
<dbReference type="PANTHER" id="PTHR15741">
    <property type="entry name" value="BASIC HELIX-LOOP-HELIX ZIP TRANSCRIPTION FACTOR"/>
    <property type="match status" value="1"/>
</dbReference>
<feature type="compositionally biased region" description="Basic and acidic residues" evidence="6">
    <location>
        <begin position="52"/>
        <end position="63"/>
    </location>
</feature>
<dbReference type="PANTHER" id="PTHR15741:SF27">
    <property type="entry name" value="TRANSCRIPTION FACTOR AP-4"/>
    <property type="match status" value="1"/>
</dbReference>
<evidence type="ECO:0000256" key="6">
    <source>
        <dbReference type="SAM" id="MobiDB-lite"/>
    </source>
</evidence>
<name>A0A1X0QNY8_RHIZD</name>
<feature type="compositionally biased region" description="Polar residues" evidence="6">
    <location>
        <begin position="28"/>
        <end position="41"/>
    </location>
</feature>
<keyword evidence="4" id="KW-0804">Transcription</keyword>
<accession>A0A1X0QNY8</accession>
<dbReference type="SUPFAM" id="SSF47459">
    <property type="entry name" value="HLH, helix-loop-helix DNA-binding domain"/>
    <property type="match status" value="1"/>
</dbReference>
<dbReference type="EMBL" id="KV922131">
    <property type="protein sequence ID" value="ORE01469.1"/>
    <property type="molecule type" value="Genomic_DNA"/>
</dbReference>
<dbReference type="GO" id="GO:0000978">
    <property type="term" value="F:RNA polymerase II cis-regulatory region sequence-specific DNA binding"/>
    <property type="evidence" value="ECO:0007669"/>
    <property type="project" value="TreeGrafter"/>
</dbReference>
<dbReference type="GO" id="GO:0000981">
    <property type="term" value="F:DNA-binding transcription factor activity, RNA polymerase II-specific"/>
    <property type="evidence" value="ECO:0007669"/>
    <property type="project" value="TreeGrafter"/>
</dbReference>
<dbReference type="SMART" id="SM00353">
    <property type="entry name" value="HLH"/>
    <property type="match status" value="1"/>
</dbReference>
<reference evidence="8" key="1">
    <citation type="journal article" date="2016" name="Proc. Natl. Acad. Sci. U.S.A.">
        <title>Lipid metabolic changes in an early divergent fungus govern the establishment of a mutualistic symbiosis with endobacteria.</title>
        <authorList>
            <person name="Lastovetsky O.A."/>
            <person name="Gaspar M.L."/>
            <person name="Mondo S.J."/>
            <person name="LaButti K.M."/>
            <person name="Sandor L."/>
            <person name="Grigoriev I.V."/>
            <person name="Henry S.A."/>
            <person name="Pawlowska T.E."/>
        </authorList>
    </citation>
    <scope>NUCLEOTIDE SEQUENCE [LARGE SCALE GENOMIC DNA]</scope>
    <source>
        <strain evidence="8">ATCC 52814</strain>
    </source>
</reference>
<evidence type="ECO:0000256" key="5">
    <source>
        <dbReference type="ARBA" id="ARBA00023242"/>
    </source>
</evidence>
<keyword evidence="3" id="KW-0238">DNA-binding</keyword>
<dbReference type="InterPro" id="IPR011598">
    <property type="entry name" value="bHLH_dom"/>
</dbReference>
<evidence type="ECO:0000256" key="2">
    <source>
        <dbReference type="ARBA" id="ARBA00023015"/>
    </source>
</evidence>
<dbReference type="Gene3D" id="4.10.280.10">
    <property type="entry name" value="Helix-loop-helix DNA-binding domain"/>
    <property type="match status" value="1"/>
</dbReference>
<dbReference type="VEuPathDB" id="FungiDB:BCV72DRAFT_72675"/>
<evidence type="ECO:0000256" key="3">
    <source>
        <dbReference type="ARBA" id="ARBA00023125"/>
    </source>
</evidence>
<evidence type="ECO:0000313" key="8">
    <source>
        <dbReference type="EMBL" id="ORE01469.1"/>
    </source>
</evidence>
<dbReference type="InterPro" id="IPR052207">
    <property type="entry name" value="Max-like/E-box_TFs"/>
</dbReference>
<feature type="region of interest" description="Disordered" evidence="6">
    <location>
        <begin position="23"/>
        <end position="96"/>
    </location>
</feature>
<dbReference type="GO" id="GO:0005634">
    <property type="term" value="C:nucleus"/>
    <property type="evidence" value="ECO:0007669"/>
    <property type="project" value="UniProtKB-SubCell"/>
</dbReference>
<keyword evidence="2" id="KW-0805">Transcription regulation</keyword>